<proteinExistence type="predicted"/>
<feature type="compositionally biased region" description="Polar residues" evidence="1">
    <location>
        <begin position="224"/>
        <end position="242"/>
    </location>
</feature>
<organism evidence="2 3">
    <name type="scientific">Paracoccidioides lutzii (strain ATCC MYA-826 / Pb01)</name>
    <name type="common">Paracoccidioides brasiliensis</name>
    <dbReference type="NCBI Taxonomy" id="502779"/>
    <lineage>
        <taxon>Eukaryota</taxon>
        <taxon>Fungi</taxon>
        <taxon>Dikarya</taxon>
        <taxon>Ascomycota</taxon>
        <taxon>Pezizomycotina</taxon>
        <taxon>Eurotiomycetes</taxon>
        <taxon>Eurotiomycetidae</taxon>
        <taxon>Onygenales</taxon>
        <taxon>Ajellomycetaceae</taxon>
        <taxon>Paracoccidioides</taxon>
    </lineage>
</organism>
<keyword evidence="3" id="KW-1185">Reference proteome</keyword>
<evidence type="ECO:0000256" key="1">
    <source>
        <dbReference type="SAM" id="MobiDB-lite"/>
    </source>
</evidence>
<dbReference type="OMA" id="TQWNVAT"/>
<evidence type="ECO:0000313" key="2">
    <source>
        <dbReference type="EMBL" id="EEH34047.2"/>
    </source>
</evidence>
<dbReference type="OrthoDB" id="10003116at2759"/>
<dbReference type="EMBL" id="KN294004">
    <property type="protein sequence ID" value="EEH34047.2"/>
    <property type="molecule type" value="Genomic_DNA"/>
</dbReference>
<feature type="compositionally biased region" description="Polar residues" evidence="1">
    <location>
        <begin position="195"/>
        <end position="211"/>
    </location>
</feature>
<dbReference type="GeneID" id="9096100"/>
<protein>
    <submittedName>
        <fullName evidence="2">Uncharacterized protein</fullName>
    </submittedName>
</protein>
<dbReference type="Proteomes" id="UP000002059">
    <property type="component" value="Partially assembled WGS sequence"/>
</dbReference>
<evidence type="ECO:0000313" key="3">
    <source>
        <dbReference type="Proteomes" id="UP000002059"/>
    </source>
</evidence>
<feature type="region of interest" description="Disordered" evidence="1">
    <location>
        <begin position="467"/>
        <end position="490"/>
    </location>
</feature>
<feature type="region of interest" description="Disordered" evidence="1">
    <location>
        <begin position="119"/>
        <end position="257"/>
    </location>
</feature>
<dbReference type="eggNOG" id="ENOG502SD1F">
    <property type="taxonomic scope" value="Eukaryota"/>
</dbReference>
<dbReference type="STRING" id="502779.C1H2V3"/>
<dbReference type="RefSeq" id="XP_002792960.2">
    <property type="nucleotide sequence ID" value="XM_002792914.2"/>
</dbReference>
<accession>C1H2V3</accession>
<sequence length="623" mass="68325">MDSSRRRVVEAKSYLPLMTLAANPPRYPRNPSKALLEPLVLYIVRVPGSRDVFLSPLKPPTESSITSELIKAALYYIHVATPEDEAVLRAIEKEKHSNKFLPNPHQSSSCVTRLNCVNRKPAPGANTQARENKRHSIPRRPVSSDRNIPHSVIARNDDSQAWDSRIPDTQVPNSQSESRWKRRLPLRKPLPLPPTGSSNAALPQPAPNTAESIAEEVDPRWREQSISAIARSNSESLTSSTVPAMEGQHNGRASWHGGGLSITSERLQRQSFFRSSHLLTDQISRNCRISSPFSKPGRRRMSVKARELPHPFHLTLIRRDTTNDHQWNVGTITNCASSSSPDVALDGTIAIEILTPGYKKLAGERIPLFPTERHTPSTSTNGEPLKFIRHLTFTSPQSRRNGHGHIWTSSNSSLSLDLAYNKDPPASKIQRGKYYSFTSPWEGICTFTTGVNGRTLKCKHTIPNSIPSLAGLNLPTTTNSDNPDDPKPRLNLQQLQSALESSAAAASSPPSTQGSTVTVAEIRFNLPMFSSQNSGHNSKSNTPYASHDTTNETALIASVLRSRAEGLAGRLDLSLGRERAGGGAFGKSAKLGKLIIEDEGLKMLDLVVAACMGVWWGVYDGLC</sequence>
<name>C1H2V3_PARBA</name>
<dbReference type="VEuPathDB" id="FungiDB:PAAG_05096"/>
<dbReference type="AlphaFoldDB" id="C1H2V3"/>
<reference evidence="2 3" key="1">
    <citation type="journal article" date="2011" name="PLoS Genet.">
        <title>Comparative genomic analysis of human fungal pathogens causing paracoccidioidomycosis.</title>
        <authorList>
            <person name="Desjardins C.A."/>
            <person name="Champion M.D."/>
            <person name="Holder J.W."/>
            <person name="Muszewska A."/>
            <person name="Goldberg J."/>
            <person name="Bailao A.M."/>
            <person name="Brigido M.M."/>
            <person name="Ferreira M.E."/>
            <person name="Garcia A.M."/>
            <person name="Grynberg M."/>
            <person name="Gujja S."/>
            <person name="Heiman D.I."/>
            <person name="Henn M.R."/>
            <person name="Kodira C.D."/>
            <person name="Leon-Narvaez H."/>
            <person name="Longo L.V."/>
            <person name="Ma L.J."/>
            <person name="Malavazi I."/>
            <person name="Matsuo A.L."/>
            <person name="Morais F.V."/>
            <person name="Pereira M."/>
            <person name="Rodriguez-Brito S."/>
            <person name="Sakthikumar S."/>
            <person name="Salem-Izacc S.M."/>
            <person name="Sykes S.M."/>
            <person name="Teixeira M.M."/>
            <person name="Vallejo M.C."/>
            <person name="Walter M.E."/>
            <person name="Yandava C."/>
            <person name="Young S."/>
            <person name="Zeng Q."/>
            <person name="Zucker J."/>
            <person name="Felipe M.S."/>
            <person name="Goldman G.H."/>
            <person name="Haas B.J."/>
            <person name="McEwen J.G."/>
            <person name="Nino-Vega G."/>
            <person name="Puccia R."/>
            <person name="San-Blas G."/>
            <person name="Soares C.M."/>
            <person name="Birren B.W."/>
            <person name="Cuomo C.A."/>
        </authorList>
    </citation>
    <scope>NUCLEOTIDE SEQUENCE [LARGE SCALE GENOMIC DNA]</scope>
    <source>
        <strain evidence="3">ATCC MYA-826 / Pb01</strain>
    </source>
</reference>
<gene>
    <name evidence="2" type="ORF">PAAG_05096</name>
</gene>
<dbReference type="HOGENOM" id="CLU_015711_1_0_1"/>
<dbReference type="KEGG" id="pbl:PAAG_05096"/>